<dbReference type="WBParaSite" id="GPLIN_000061000">
    <property type="protein sequence ID" value="GPLIN_000061000"/>
    <property type="gene ID" value="GPLIN_000061000"/>
</dbReference>
<reference evidence="2" key="1">
    <citation type="submission" date="2013-12" db="EMBL/GenBank/DDBJ databases">
        <authorList>
            <person name="Aslett M."/>
        </authorList>
    </citation>
    <scope>NUCLEOTIDE SEQUENCE [LARGE SCALE GENOMIC DNA]</scope>
    <source>
        <strain evidence="2">Lindley</strain>
    </source>
</reference>
<protein>
    <submittedName>
        <fullName evidence="3">G_PROTEIN_RECEP_F1_2 domain-containing protein</fullName>
    </submittedName>
</protein>
<keyword evidence="1" id="KW-1133">Transmembrane helix</keyword>
<dbReference type="AlphaFoldDB" id="A0A183BJ31"/>
<reference evidence="2" key="2">
    <citation type="submission" date="2014-05" db="EMBL/GenBank/DDBJ databases">
        <title>The genome and life-stage specific transcriptomes of Globodera pallida elucidate key aspects of plant parasitism by a cyst nematode.</title>
        <authorList>
            <person name="Cotton J.A."/>
            <person name="Lilley C.J."/>
            <person name="Jones L.M."/>
            <person name="Kikuchi T."/>
            <person name="Reid A.J."/>
            <person name="Thorpe P."/>
            <person name="Tsai I.J."/>
            <person name="Beasley H."/>
            <person name="Blok V."/>
            <person name="Cock P.J.A."/>
            <person name="Van den Akker S.E."/>
            <person name="Holroyd N."/>
            <person name="Hunt M."/>
            <person name="Mantelin S."/>
            <person name="Naghra H."/>
            <person name="Pain A."/>
            <person name="Palomares-Rius J.E."/>
            <person name="Zarowiecki M."/>
            <person name="Berriman M."/>
            <person name="Jones J.T."/>
            <person name="Urwin P.E."/>
        </authorList>
    </citation>
    <scope>NUCLEOTIDE SEQUENCE [LARGE SCALE GENOMIC DNA]</scope>
    <source>
        <strain evidence="2">Lindley</strain>
    </source>
</reference>
<dbReference type="Proteomes" id="UP000050741">
    <property type="component" value="Unassembled WGS sequence"/>
</dbReference>
<reference evidence="3" key="3">
    <citation type="submission" date="2016-06" db="UniProtKB">
        <authorList>
            <consortium name="WormBaseParasite"/>
        </authorList>
    </citation>
    <scope>IDENTIFICATION</scope>
</reference>
<keyword evidence="2" id="KW-1185">Reference proteome</keyword>
<proteinExistence type="predicted"/>
<evidence type="ECO:0000313" key="2">
    <source>
        <dbReference type="Proteomes" id="UP000050741"/>
    </source>
</evidence>
<name>A0A183BJ31_GLOPA</name>
<keyword evidence="1" id="KW-0472">Membrane</keyword>
<sequence>MCFLQFCFASERHRPPPPIVVYFVHFTRTIFEFEFNLLAKWKFAHIIGILLNISAASNAPILYFNSQEYRKSFDKELQNITKICTRNAVQPQ</sequence>
<organism evidence="2 3">
    <name type="scientific">Globodera pallida</name>
    <name type="common">Potato cyst nematode worm</name>
    <name type="synonym">Heterodera pallida</name>
    <dbReference type="NCBI Taxonomy" id="36090"/>
    <lineage>
        <taxon>Eukaryota</taxon>
        <taxon>Metazoa</taxon>
        <taxon>Ecdysozoa</taxon>
        <taxon>Nematoda</taxon>
        <taxon>Chromadorea</taxon>
        <taxon>Rhabditida</taxon>
        <taxon>Tylenchina</taxon>
        <taxon>Tylenchomorpha</taxon>
        <taxon>Tylenchoidea</taxon>
        <taxon>Heteroderidae</taxon>
        <taxon>Heteroderinae</taxon>
        <taxon>Globodera</taxon>
    </lineage>
</organism>
<accession>A0A183BJ31</accession>
<keyword evidence="1" id="KW-0812">Transmembrane</keyword>
<feature type="transmembrane region" description="Helical" evidence="1">
    <location>
        <begin position="43"/>
        <end position="64"/>
    </location>
</feature>
<evidence type="ECO:0000256" key="1">
    <source>
        <dbReference type="SAM" id="Phobius"/>
    </source>
</evidence>
<evidence type="ECO:0000313" key="3">
    <source>
        <dbReference type="WBParaSite" id="GPLIN_000061000"/>
    </source>
</evidence>